<proteinExistence type="predicted"/>
<dbReference type="Proteomes" id="UP000663841">
    <property type="component" value="Unassembled WGS sequence"/>
</dbReference>
<name>A0A8H3BIU9_9AGAM</name>
<evidence type="ECO:0000313" key="2">
    <source>
        <dbReference type="EMBL" id="CAE6457981.1"/>
    </source>
</evidence>
<protein>
    <submittedName>
        <fullName evidence="2">Uncharacterized protein</fullName>
    </submittedName>
</protein>
<gene>
    <name evidence="2" type="ORF">RDB_LOCUS143277</name>
</gene>
<feature type="region of interest" description="Disordered" evidence="1">
    <location>
        <begin position="222"/>
        <end position="244"/>
    </location>
</feature>
<reference evidence="2" key="1">
    <citation type="submission" date="2021-01" db="EMBL/GenBank/DDBJ databases">
        <authorList>
            <person name="Kaushik A."/>
        </authorList>
    </citation>
    <scope>NUCLEOTIDE SEQUENCE</scope>
    <source>
        <strain evidence="2">AG3-T5</strain>
    </source>
</reference>
<comment type="caution">
    <text evidence="2">The sequence shown here is derived from an EMBL/GenBank/DDBJ whole genome shotgun (WGS) entry which is preliminary data.</text>
</comment>
<evidence type="ECO:0000313" key="3">
    <source>
        <dbReference type="Proteomes" id="UP000663841"/>
    </source>
</evidence>
<accession>A0A8H3BIU9</accession>
<dbReference type="EMBL" id="CAJMWW010000214">
    <property type="protein sequence ID" value="CAE6457981.1"/>
    <property type="molecule type" value="Genomic_DNA"/>
</dbReference>
<evidence type="ECO:0000256" key="1">
    <source>
        <dbReference type="SAM" id="MobiDB-lite"/>
    </source>
</evidence>
<feature type="compositionally biased region" description="Pro residues" evidence="1">
    <location>
        <begin position="16"/>
        <end position="31"/>
    </location>
</feature>
<dbReference type="AlphaFoldDB" id="A0A8H3BIU9"/>
<organism evidence="2 3">
    <name type="scientific">Rhizoctonia solani</name>
    <dbReference type="NCBI Taxonomy" id="456999"/>
    <lineage>
        <taxon>Eukaryota</taxon>
        <taxon>Fungi</taxon>
        <taxon>Dikarya</taxon>
        <taxon>Basidiomycota</taxon>
        <taxon>Agaricomycotina</taxon>
        <taxon>Agaricomycetes</taxon>
        <taxon>Cantharellales</taxon>
        <taxon>Ceratobasidiaceae</taxon>
        <taxon>Rhizoctonia</taxon>
    </lineage>
</organism>
<feature type="compositionally biased region" description="Basic and acidic residues" evidence="1">
    <location>
        <begin position="303"/>
        <end position="314"/>
    </location>
</feature>
<feature type="region of interest" description="Disordered" evidence="1">
    <location>
        <begin position="271"/>
        <end position="314"/>
    </location>
</feature>
<sequence length="339" mass="37578">MQPSMDVGTGVGAPVRPLPPVPKPTSPPVLPPSLRRTMSETRPVKRPPLPPVPALSQGVLDAWEKENWIKKPGEFTIPYIPQSKRIKYGYDLPTHPRDAILKGKTLRHSPDSRRLNTKRDVDSHTIEIMREHLGDQGDTHSVSMKSSAIDANYVALDETYRCTDEGLAQTNLEQQRQQGALDLAVPRKASIQSERRSSVQTERKGSGATLFLPDFTIIHGSLPLSPGQGIPESPDPDSSYASFEWDNPSPFGGPLFAPLWNQTWNGARPFSVDEKQSASRKASQPELEIELAKKPRPATLPSDSRHANLSEAERKRLGVILNPKDVKEVFEKRFGLQSV</sequence>
<feature type="region of interest" description="Disordered" evidence="1">
    <location>
        <begin position="1"/>
        <end position="52"/>
    </location>
</feature>